<evidence type="ECO:0000256" key="1">
    <source>
        <dbReference type="SAM" id="Coils"/>
    </source>
</evidence>
<dbReference type="EMBL" id="BQNB010018927">
    <property type="protein sequence ID" value="GJT79752.1"/>
    <property type="molecule type" value="Genomic_DNA"/>
</dbReference>
<proteinExistence type="predicted"/>
<dbReference type="Proteomes" id="UP001151760">
    <property type="component" value="Unassembled WGS sequence"/>
</dbReference>
<keyword evidence="3" id="KW-1185">Reference proteome</keyword>
<evidence type="ECO:0000313" key="3">
    <source>
        <dbReference type="Proteomes" id="UP001151760"/>
    </source>
</evidence>
<accession>A0ABQ5GXN3</accession>
<reference evidence="2" key="2">
    <citation type="submission" date="2022-01" db="EMBL/GenBank/DDBJ databases">
        <authorList>
            <person name="Yamashiro T."/>
            <person name="Shiraishi A."/>
            <person name="Satake H."/>
            <person name="Nakayama K."/>
        </authorList>
    </citation>
    <scope>NUCLEOTIDE SEQUENCE</scope>
</reference>
<gene>
    <name evidence="2" type="ORF">Tco_1054094</name>
</gene>
<feature type="coiled-coil region" evidence="1">
    <location>
        <begin position="11"/>
        <end position="38"/>
    </location>
</feature>
<organism evidence="2 3">
    <name type="scientific">Tanacetum coccineum</name>
    <dbReference type="NCBI Taxonomy" id="301880"/>
    <lineage>
        <taxon>Eukaryota</taxon>
        <taxon>Viridiplantae</taxon>
        <taxon>Streptophyta</taxon>
        <taxon>Embryophyta</taxon>
        <taxon>Tracheophyta</taxon>
        <taxon>Spermatophyta</taxon>
        <taxon>Magnoliopsida</taxon>
        <taxon>eudicotyledons</taxon>
        <taxon>Gunneridae</taxon>
        <taxon>Pentapetalae</taxon>
        <taxon>asterids</taxon>
        <taxon>campanulids</taxon>
        <taxon>Asterales</taxon>
        <taxon>Asteraceae</taxon>
        <taxon>Asteroideae</taxon>
        <taxon>Anthemideae</taxon>
        <taxon>Anthemidinae</taxon>
        <taxon>Tanacetum</taxon>
    </lineage>
</organism>
<keyword evidence="1" id="KW-0175">Coiled coil</keyword>
<evidence type="ECO:0000313" key="2">
    <source>
        <dbReference type="EMBL" id="GJT79752.1"/>
    </source>
</evidence>
<reference evidence="2" key="1">
    <citation type="journal article" date="2022" name="Int. J. Mol. Sci.">
        <title>Draft Genome of Tanacetum Coccineum: Genomic Comparison of Closely Related Tanacetum-Family Plants.</title>
        <authorList>
            <person name="Yamashiro T."/>
            <person name="Shiraishi A."/>
            <person name="Nakayama K."/>
            <person name="Satake H."/>
        </authorList>
    </citation>
    <scope>NUCLEOTIDE SEQUENCE</scope>
</reference>
<protein>
    <submittedName>
        <fullName evidence="2">Uncharacterized protein</fullName>
    </submittedName>
</protein>
<name>A0ABQ5GXN3_9ASTR</name>
<sequence>MALCTTLQSRVLNLEKTKTTQQNEIDSLKRRVNKLKKKKSSRTHKVKRLYKVGLSARVESFGDEKSLGEDASKQGRRINAIDSDEDITLVNVQDDADNEMFDVDALNGEEVFVAGGVWMHPRFVLYSMDYDIMIFGYLVTDDWVQSTSFTTDFGAHDSMVTLI</sequence>
<comment type="caution">
    <text evidence="2">The sequence shown here is derived from an EMBL/GenBank/DDBJ whole genome shotgun (WGS) entry which is preliminary data.</text>
</comment>